<feature type="region of interest" description="Disordered" evidence="1">
    <location>
        <begin position="1"/>
        <end position="20"/>
    </location>
</feature>
<gene>
    <name evidence="3" type="ORF">GDO81_010120</name>
</gene>
<accession>A0AAV7BXW8</accession>
<dbReference type="InterPro" id="IPR002645">
    <property type="entry name" value="STAS_dom"/>
</dbReference>
<organism evidence="3 4">
    <name type="scientific">Engystomops pustulosus</name>
    <name type="common">Tungara frog</name>
    <name type="synonym">Physalaemus pustulosus</name>
    <dbReference type="NCBI Taxonomy" id="76066"/>
    <lineage>
        <taxon>Eukaryota</taxon>
        <taxon>Metazoa</taxon>
        <taxon>Chordata</taxon>
        <taxon>Craniata</taxon>
        <taxon>Vertebrata</taxon>
        <taxon>Euteleostomi</taxon>
        <taxon>Amphibia</taxon>
        <taxon>Batrachia</taxon>
        <taxon>Anura</taxon>
        <taxon>Neobatrachia</taxon>
        <taxon>Hyloidea</taxon>
        <taxon>Leptodactylidae</taxon>
        <taxon>Leiuperinae</taxon>
        <taxon>Engystomops</taxon>
    </lineage>
</organism>
<dbReference type="EMBL" id="WNYA01000004">
    <property type="protein sequence ID" value="KAG8577275.1"/>
    <property type="molecule type" value="Genomic_DNA"/>
</dbReference>
<comment type="caution">
    <text evidence="3">The sequence shown here is derived from an EMBL/GenBank/DDBJ whole genome shotgun (WGS) entry which is preliminary data.</text>
</comment>
<sequence>MTPKGLVATSNDYEVSDDEELNNNRVEELDEPPEELPIVVNWSEDLPLNIQVPKIELHSLILDFSTVSFIDMSGMKVLKAVS</sequence>
<protein>
    <recommendedName>
        <fullName evidence="2">STAS domain-containing protein</fullName>
    </recommendedName>
</protein>
<evidence type="ECO:0000313" key="3">
    <source>
        <dbReference type="EMBL" id="KAG8577275.1"/>
    </source>
</evidence>
<dbReference type="Pfam" id="PF01740">
    <property type="entry name" value="STAS"/>
    <property type="match status" value="1"/>
</dbReference>
<name>A0AAV7BXW8_ENGPU</name>
<feature type="domain" description="STAS" evidence="2">
    <location>
        <begin position="60"/>
        <end position="82"/>
    </location>
</feature>
<evidence type="ECO:0000259" key="2">
    <source>
        <dbReference type="PROSITE" id="PS50801"/>
    </source>
</evidence>
<keyword evidence="4" id="KW-1185">Reference proteome</keyword>
<proteinExistence type="predicted"/>
<dbReference type="Gene3D" id="3.30.750.24">
    <property type="entry name" value="STAS domain"/>
    <property type="match status" value="1"/>
</dbReference>
<dbReference type="SUPFAM" id="SSF52091">
    <property type="entry name" value="SpoIIaa-like"/>
    <property type="match status" value="1"/>
</dbReference>
<dbReference type="Proteomes" id="UP000824782">
    <property type="component" value="Unassembled WGS sequence"/>
</dbReference>
<dbReference type="PROSITE" id="PS50801">
    <property type="entry name" value="STAS"/>
    <property type="match status" value="1"/>
</dbReference>
<evidence type="ECO:0000256" key="1">
    <source>
        <dbReference type="SAM" id="MobiDB-lite"/>
    </source>
</evidence>
<reference evidence="3" key="1">
    <citation type="thesis" date="2020" institute="ProQuest LLC" country="789 East Eisenhower Parkway, Ann Arbor, MI, USA">
        <title>Comparative Genomics and Chromosome Evolution.</title>
        <authorList>
            <person name="Mudd A.B."/>
        </authorList>
    </citation>
    <scope>NUCLEOTIDE SEQUENCE</scope>
    <source>
        <strain evidence="3">237g6f4</strain>
        <tissue evidence="3">Blood</tissue>
    </source>
</reference>
<evidence type="ECO:0000313" key="4">
    <source>
        <dbReference type="Proteomes" id="UP000824782"/>
    </source>
</evidence>
<dbReference type="AlphaFoldDB" id="A0AAV7BXW8"/>
<dbReference type="InterPro" id="IPR036513">
    <property type="entry name" value="STAS_dom_sf"/>
</dbReference>